<dbReference type="SMART" id="SM00220">
    <property type="entry name" value="S_TKc"/>
    <property type="match status" value="1"/>
</dbReference>
<dbReference type="EMBL" id="JAPFFF010000004">
    <property type="protein sequence ID" value="KAK8890878.1"/>
    <property type="molecule type" value="Genomic_DNA"/>
</dbReference>
<dbReference type="SUPFAM" id="SSF56112">
    <property type="entry name" value="Protein kinase-like (PK-like)"/>
    <property type="match status" value="1"/>
</dbReference>
<name>A0ABR2KIS9_9EUKA</name>
<keyword evidence="4" id="KW-1185">Reference proteome</keyword>
<feature type="domain" description="Protein kinase" evidence="2">
    <location>
        <begin position="13"/>
        <end position="274"/>
    </location>
</feature>
<dbReference type="Pfam" id="PF00069">
    <property type="entry name" value="Pkinase"/>
    <property type="match status" value="1"/>
</dbReference>
<reference evidence="3 4" key="1">
    <citation type="submission" date="2024-04" db="EMBL/GenBank/DDBJ databases">
        <title>Tritrichomonas musculus Genome.</title>
        <authorList>
            <person name="Alves-Ferreira E."/>
            <person name="Grigg M."/>
            <person name="Lorenzi H."/>
            <person name="Galac M."/>
        </authorList>
    </citation>
    <scope>NUCLEOTIDE SEQUENCE [LARGE SCALE GENOMIC DNA]</scope>
    <source>
        <strain evidence="3 4">EAF2021</strain>
    </source>
</reference>
<dbReference type="Gene3D" id="1.10.510.10">
    <property type="entry name" value="Transferase(Phosphotransferase) domain 1"/>
    <property type="match status" value="1"/>
</dbReference>
<sequence>MATEFFPLPPKYIFHDEVLGSGLGHSAIVVQANTEKLFLCKSIKKDEIGNEDKIQRFRERLDHIQSVRNPYVLSYNEIIDTKDFLLLIRPYIQEPPLIEAFAEANLNSSNDNNQNPIFNDQQIFSFWKNICNCFLNMHSHHISPNFIKPTNIFIIRNSAIVVTDLYPPPSDIDVMIHSPNAFTIGFLAPEFFNQGRTGSFSDLWSLGVLFSFMLTRSLPWSSKNIFTMLQQINTCNIKFSKPISPAYEEIIRNLLQIDPDKRVLNIEKTSNDNTKTDNDSTDKSIGASYSALKMSKPTSYRPDYHKNATGRVNVGFMHLQANDFSSRSQNGAQVQLRSTTTRLLKTDGKKSNFMLRSRAAPTSNNSLNGSQIKLPSLNKPM</sequence>
<evidence type="ECO:0000313" key="4">
    <source>
        <dbReference type="Proteomes" id="UP001470230"/>
    </source>
</evidence>
<accession>A0ABR2KIS9</accession>
<feature type="region of interest" description="Disordered" evidence="1">
    <location>
        <begin position="360"/>
        <end position="381"/>
    </location>
</feature>
<dbReference type="PANTHER" id="PTHR24362">
    <property type="entry name" value="SERINE/THREONINE-PROTEIN KINASE NEK"/>
    <property type="match status" value="1"/>
</dbReference>
<evidence type="ECO:0000259" key="2">
    <source>
        <dbReference type="PROSITE" id="PS50011"/>
    </source>
</evidence>
<feature type="compositionally biased region" description="Polar residues" evidence="1">
    <location>
        <begin position="360"/>
        <end position="373"/>
    </location>
</feature>
<evidence type="ECO:0000256" key="1">
    <source>
        <dbReference type="SAM" id="MobiDB-lite"/>
    </source>
</evidence>
<dbReference type="InterPro" id="IPR011009">
    <property type="entry name" value="Kinase-like_dom_sf"/>
</dbReference>
<comment type="caution">
    <text evidence="3">The sequence shown here is derived from an EMBL/GenBank/DDBJ whole genome shotgun (WGS) entry which is preliminary data.</text>
</comment>
<protein>
    <recommendedName>
        <fullName evidence="2">Protein kinase domain-containing protein</fullName>
    </recommendedName>
</protein>
<dbReference type="InterPro" id="IPR000719">
    <property type="entry name" value="Prot_kinase_dom"/>
</dbReference>
<evidence type="ECO:0000313" key="3">
    <source>
        <dbReference type="EMBL" id="KAK8890878.1"/>
    </source>
</evidence>
<gene>
    <name evidence="3" type="ORF">M9Y10_028077</name>
</gene>
<proteinExistence type="predicted"/>
<dbReference type="PROSITE" id="PS50011">
    <property type="entry name" value="PROTEIN_KINASE_DOM"/>
    <property type="match status" value="1"/>
</dbReference>
<organism evidence="3 4">
    <name type="scientific">Tritrichomonas musculus</name>
    <dbReference type="NCBI Taxonomy" id="1915356"/>
    <lineage>
        <taxon>Eukaryota</taxon>
        <taxon>Metamonada</taxon>
        <taxon>Parabasalia</taxon>
        <taxon>Tritrichomonadida</taxon>
        <taxon>Tritrichomonadidae</taxon>
        <taxon>Tritrichomonas</taxon>
    </lineage>
</organism>
<dbReference type="PANTHER" id="PTHR24362:SF309">
    <property type="entry name" value="PROTEIN KINASE DOMAIN-CONTAINING PROTEIN"/>
    <property type="match status" value="1"/>
</dbReference>
<dbReference type="Proteomes" id="UP001470230">
    <property type="component" value="Unassembled WGS sequence"/>
</dbReference>